<evidence type="ECO:0000256" key="3">
    <source>
        <dbReference type="ARBA" id="ARBA00013725"/>
    </source>
</evidence>
<comment type="function">
    <text evidence="11">Promotes RNA polymerase assembly. Latches the N- and C-terminal regions of the beta' subunit thereby facilitating its interaction with the beta and alpha subunits.</text>
</comment>
<evidence type="ECO:0000256" key="1">
    <source>
        <dbReference type="ARBA" id="ARBA00006711"/>
    </source>
</evidence>
<organism evidence="12 13">
    <name type="scientific">Orientia chuto str. Dubai</name>
    <dbReference type="NCBI Taxonomy" id="1359168"/>
    <lineage>
        <taxon>Bacteria</taxon>
        <taxon>Pseudomonadati</taxon>
        <taxon>Pseudomonadota</taxon>
        <taxon>Alphaproteobacteria</taxon>
        <taxon>Rickettsiales</taxon>
        <taxon>Rickettsiaceae</taxon>
        <taxon>Rickettsieae</taxon>
        <taxon>Orientia</taxon>
    </lineage>
</organism>
<evidence type="ECO:0000256" key="9">
    <source>
        <dbReference type="ARBA" id="ARBA00030998"/>
    </source>
</evidence>
<evidence type="ECO:0000313" key="12">
    <source>
        <dbReference type="EMBL" id="KJV56004.1"/>
    </source>
</evidence>
<dbReference type="STRING" id="1359168.OCHUTO_0621"/>
<dbReference type="GO" id="GO:0006351">
    <property type="term" value="P:DNA-templated transcription"/>
    <property type="evidence" value="ECO:0007669"/>
    <property type="project" value="UniProtKB-UniRule"/>
</dbReference>
<evidence type="ECO:0000256" key="7">
    <source>
        <dbReference type="ARBA" id="ARBA00023163"/>
    </source>
</evidence>
<dbReference type="InterPro" id="IPR036161">
    <property type="entry name" value="RPB6/omega-like_sf"/>
</dbReference>
<reference evidence="12 13" key="1">
    <citation type="submission" date="2015-02" db="EMBL/GenBank/DDBJ databases">
        <title>Genome Sequencing of Rickettsiales.</title>
        <authorList>
            <person name="Daugherty S.C."/>
            <person name="Su Q."/>
            <person name="Abolude K."/>
            <person name="Beier-Sexton M."/>
            <person name="Carlyon J.A."/>
            <person name="Carter R."/>
            <person name="Day N.P."/>
            <person name="Dumler S.J."/>
            <person name="Dyachenko V."/>
            <person name="Godinez A."/>
            <person name="Kurtti T.J."/>
            <person name="Lichay M."/>
            <person name="Mullins K.E."/>
            <person name="Ott S."/>
            <person name="Pappas-Brown V."/>
            <person name="Paris D.H."/>
            <person name="Patel P."/>
            <person name="Richards A.L."/>
            <person name="Sadzewicz L."/>
            <person name="Sears K."/>
            <person name="Seidman D."/>
            <person name="Sengamalay N."/>
            <person name="Stenos J."/>
            <person name="Tallon L.J."/>
            <person name="Vincent G."/>
            <person name="Fraser C.M."/>
            <person name="Munderloh U."/>
            <person name="Dunning-Hotopp J.C."/>
        </authorList>
    </citation>
    <scope>NUCLEOTIDE SEQUENCE [LARGE SCALE GENOMIC DNA]</scope>
    <source>
        <strain evidence="12 13">Fuller</strain>
    </source>
</reference>
<dbReference type="EMBL" id="LANP01000014">
    <property type="protein sequence ID" value="KJV56004.1"/>
    <property type="molecule type" value="Genomic_DNA"/>
</dbReference>
<dbReference type="OrthoDB" id="9796300at2"/>
<gene>
    <name evidence="11 12" type="primary">rpoZ</name>
    <name evidence="12" type="ORF">OCHUTO_0621</name>
</gene>
<keyword evidence="4 11" id="KW-0240">DNA-directed RNA polymerase</keyword>
<dbReference type="NCBIfam" id="TIGR00690">
    <property type="entry name" value="rpoZ"/>
    <property type="match status" value="1"/>
</dbReference>
<dbReference type="SUPFAM" id="SSF63562">
    <property type="entry name" value="RPB6/omega subunit-like"/>
    <property type="match status" value="1"/>
</dbReference>
<dbReference type="Proteomes" id="UP000033616">
    <property type="component" value="Unassembled WGS sequence"/>
</dbReference>
<comment type="caution">
    <text evidence="12">The sequence shown here is derived from an EMBL/GenBank/DDBJ whole genome shotgun (WGS) entry which is preliminary data.</text>
</comment>
<evidence type="ECO:0000256" key="5">
    <source>
        <dbReference type="ARBA" id="ARBA00022679"/>
    </source>
</evidence>
<evidence type="ECO:0000256" key="2">
    <source>
        <dbReference type="ARBA" id="ARBA00012418"/>
    </source>
</evidence>
<dbReference type="GO" id="GO:0003899">
    <property type="term" value="F:DNA-directed RNA polymerase activity"/>
    <property type="evidence" value="ECO:0007669"/>
    <property type="project" value="UniProtKB-UniRule"/>
</dbReference>
<evidence type="ECO:0000256" key="6">
    <source>
        <dbReference type="ARBA" id="ARBA00022695"/>
    </source>
</evidence>
<proteinExistence type="inferred from homology"/>
<comment type="similarity">
    <text evidence="1 11">Belongs to the RNA polymerase subunit omega family.</text>
</comment>
<keyword evidence="7 11" id="KW-0804">Transcription</keyword>
<evidence type="ECO:0000313" key="13">
    <source>
        <dbReference type="Proteomes" id="UP000033616"/>
    </source>
</evidence>
<sequence>MKYNIARIIEHNCQHVINRFELVSLAALRAEEINSGSNITINHNEDDKIQIIALKEITTGIISVPELREKLILKHQTQSHNLLHKPQQDKLNNTEEYFTNFDSSSEFNSQQIDFNYENLSIINDKK</sequence>
<comment type="subunit">
    <text evidence="11">The RNAP catalytic core consists of 2 alpha, 1 beta, 1 beta' and 1 omega subunit. When a sigma factor is associated with the core the holoenzyme is formed, which can initiate transcription.</text>
</comment>
<protein>
    <recommendedName>
        <fullName evidence="3 11">DNA-directed RNA polymerase subunit omega</fullName>
        <shortName evidence="11">RNAP omega subunit</shortName>
        <ecNumber evidence="2 11">2.7.7.6</ecNumber>
    </recommendedName>
    <alternativeName>
        <fullName evidence="9 11">RNA polymerase omega subunit</fullName>
    </alternativeName>
    <alternativeName>
        <fullName evidence="8 11">Transcriptase subunit omega</fullName>
    </alternativeName>
</protein>
<dbReference type="RefSeq" id="WP_052694625.1">
    <property type="nucleotide sequence ID" value="NZ_LANP01000014.1"/>
</dbReference>
<dbReference type="GO" id="GO:0003677">
    <property type="term" value="F:DNA binding"/>
    <property type="evidence" value="ECO:0007669"/>
    <property type="project" value="UniProtKB-UniRule"/>
</dbReference>
<comment type="catalytic activity">
    <reaction evidence="10 11">
        <text>RNA(n) + a ribonucleoside 5'-triphosphate = RNA(n+1) + diphosphate</text>
        <dbReference type="Rhea" id="RHEA:21248"/>
        <dbReference type="Rhea" id="RHEA-COMP:14527"/>
        <dbReference type="Rhea" id="RHEA-COMP:17342"/>
        <dbReference type="ChEBI" id="CHEBI:33019"/>
        <dbReference type="ChEBI" id="CHEBI:61557"/>
        <dbReference type="ChEBI" id="CHEBI:140395"/>
        <dbReference type="EC" id="2.7.7.6"/>
    </reaction>
</comment>
<dbReference type="PANTHER" id="PTHR34476:SF1">
    <property type="entry name" value="DNA-DIRECTED RNA POLYMERASE SUBUNIT OMEGA"/>
    <property type="match status" value="1"/>
</dbReference>
<dbReference type="PATRIC" id="fig|1359168.3.peg.225"/>
<keyword evidence="13" id="KW-1185">Reference proteome</keyword>
<dbReference type="Pfam" id="PF01192">
    <property type="entry name" value="RNA_pol_Rpb6"/>
    <property type="match status" value="1"/>
</dbReference>
<evidence type="ECO:0000256" key="11">
    <source>
        <dbReference type="HAMAP-Rule" id="MF_00366"/>
    </source>
</evidence>
<dbReference type="Gene3D" id="3.90.940.10">
    <property type="match status" value="1"/>
</dbReference>
<dbReference type="HAMAP" id="MF_00366">
    <property type="entry name" value="RNApol_bact_RpoZ"/>
    <property type="match status" value="1"/>
</dbReference>
<evidence type="ECO:0000256" key="10">
    <source>
        <dbReference type="ARBA" id="ARBA00048552"/>
    </source>
</evidence>
<dbReference type="GO" id="GO:0000428">
    <property type="term" value="C:DNA-directed RNA polymerase complex"/>
    <property type="evidence" value="ECO:0007669"/>
    <property type="project" value="UniProtKB-KW"/>
</dbReference>
<keyword evidence="5 11" id="KW-0808">Transferase</keyword>
<keyword evidence="6 11" id="KW-0548">Nucleotidyltransferase</keyword>
<name>A0A0F3MN21_9RICK</name>
<dbReference type="InterPro" id="IPR003716">
    <property type="entry name" value="DNA-dir_RNA_pol_omega"/>
</dbReference>
<dbReference type="PANTHER" id="PTHR34476">
    <property type="entry name" value="DNA-DIRECTED RNA POLYMERASE SUBUNIT OMEGA"/>
    <property type="match status" value="1"/>
</dbReference>
<dbReference type="AlphaFoldDB" id="A0A0F3MN21"/>
<dbReference type="InterPro" id="IPR006110">
    <property type="entry name" value="Pol_omega/Rpo6/RPB6"/>
</dbReference>
<dbReference type="EC" id="2.7.7.6" evidence="2 11"/>
<evidence type="ECO:0000256" key="4">
    <source>
        <dbReference type="ARBA" id="ARBA00022478"/>
    </source>
</evidence>
<accession>A0A0F3MN21</accession>
<evidence type="ECO:0000256" key="8">
    <source>
        <dbReference type="ARBA" id="ARBA00029924"/>
    </source>
</evidence>